<dbReference type="SMART" id="SM01381">
    <property type="entry name" value="7TM_GPCR_Srsx"/>
    <property type="match status" value="1"/>
</dbReference>
<keyword evidence="3 9" id="KW-0812">Transmembrane</keyword>
<dbReference type="GO" id="GO:0004983">
    <property type="term" value="F:neuropeptide Y receptor activity"/>
    <property type="evidence" value="ECO:0007669"/>
    <property type="project" value="InterPro"/>
</dbReference>
<dbReference type="PANTHER" id="PTHR45698">
    <property type="entry name" value="TRACE AMINE-ASSOCIATED RECEPTOR 19N-RELATED"/>
    <property type="match status" value="1"/>
</dbReference>
<feature type="transmembrane region" description="Helical" evidence="10">
    <location>
        <begin position="226"/>
        <end position="248"/>
    </location>
</feature>
<dbReference type="InterPro" id="IPR017452">
    <property type="entry name" value="GPCR_Rhodpsn_7TM"/>
</dbReference>
<name>A0A7M7RBA0_STRPU</name>
<feature type="transmembrane region" description="Helical" evidence="10">
    <location>
        <begin position="183"/>
        <end position="206"/>
    </location>
</feature>
<dbReference type="GeneID" id="575158"/>
<dbReference type="PRINTS" id="PR00237">
    <property type="entry name" value="GPCRRHODOPSN"/>
</dbReference>
<evidence type="ECO:0000256" key="8">
    <source>
        <dbReference type="ARBA" id="ARBA00023224"/>
    </source>
</evidence>
<feature type="transmembrane region" description="Helical" evidence="10">
    <location>
        <begin position="144"/>
        <end position="162"/>
    </location>
</feature>
<dbReference type="OrthoDB" id="10037617at2759"/>
<evidence type="ECO:0000256" key="10">
    <source>
        <dbReference type="SAM" id="Phobius"/>
    </source>
</evidence>
<keyword evidence="8 9" id="KW-0807">Transducer</keyword>
<dbReference type="CDD" id="cd00637">
    <property type="entry name" value="7tm_classA_rhodopsin-like"/>
    <property type="match status" value="1"/>
</dbReference>
<evidence type="ECO:0000256" key="2">
    <source>
        <dbReference type="ARBA" id="ARBA00010663"/>
    </source>
</evidence>
<evidence type="ECO:0000313" key="13">
    <source>
        <dbReference type="Proteomes" id="UP000007110"/>
    </source>
</evidence>
<dbReference type="AlphaFoldDB" id="A0A7M7RBA0"/>
<dbReference type="PROSITE" id="PS00237">
    <property type="entry name" value="G_PROTEIN_RECEP_F1_1"/>
    <property type="match status" value="1"/>
</dbReference>
<dbReference type="Proteomes" id="UP000007110">
    <property type="component" value="Unassembled WGS sequence"/>
</dbReference>
<evidence type="ECO:0000256" key="7">
    <source>
        <dbReference type="ARBA" id="ARBA00023170"/>
    </source>
</evidence>
<keyword evidence="13" id="KW-1185">Reference proteome</keyword>
<accession>A0A7M7RBA0</accession>
<dbReference type="InterPro" id="IPR000611">
    <property type="entry name" value="NPY_rcpt"/>
</dbReference>
<dbReference type="PROSITE" id="PS50262">
    <property type="entry name" value="G_PROTEIN_RECEP_F1_2"/>
    <property type="match status" value="1"/>
</dbReference>
<reference evidence="12" key="2">
    <citation type="submission" date="2021-01" db="UniProtKB">
        <authorList>
            <consortium name="EnsemblMetazoa"/>
        </authorList>
    </citation>
    <scope>IDENTIFICATION</scope>
</reference>
<sequence>MSTFSPASSLALTISELATTAGDVTASLPDDTTAMESTTMSVLSSSTVQPNDNSGWSSGFDDQVWIKFCYGVIAVLGIFGNFMVMFTVARVRSLRTLTNMFIVSLAAADFITSVFLIPLHLGINIPVPDGAGGNTLCRLLLSKFPLWTAFTASVLNLTCVTLERYFSIVHPLHYDAIFTARKAGMMIFSVWVFGFVMNSYMLYVFYNDGGTCMLRWPNVGYQTFVGVANFCVIYVIPITVMGISYWLIMSNLQASARRLRQETREGKSGPMALELLSARKKVVKMLAIVVVTFAICWAPNQFVFFAYNCGWNLDFDQWYYHLTVLVAFCNSCMNPFIYAFKSKQYRKALRAAVCSRKWTTTVSSFEGTNPSAIVSSVGKGNNKQ</sequence>
<reference evidence="13" key="1">
    <citation type="submission" date="2015-02" db="EMBL/GenBank/DDBJ databases">
        <title>Genome sequencing for Strongylocentrotus purpuratus.</title>
        <authorList>
            <person name="Murali S."/>
            <person name="Liu Y."/>
            <person name="Vee V."/>
            <person name="English A."/>
            <person name="Wang M."/>
            <person name="Skinner E."/>
            <person name="Han Y."/>
            <person name="Muzny D.M."/>
            <person name="Worley K.C."/>
            <person name="Gibbs R.A."/>
        </authorList>
    </citation>
    <scope>NUCLEOTIDE SEQUENCE</scope>
</reference>
<dbReference type="RefSeq" id="XP_780668.3">
    <property type="nucleotide sequence ID" value="XM_775575.4"/>
</dbReference>
<keyword evidence="6 10" id="KW-0472">Membrane</keyword>
<evidence type="ECO:0000256" key="1">
    <source>
        <dbReference type="ARBA" id="ARBA00004141"/>
    </source>
</evidence>
<dbReference type="Pfam" id="PF00001">
    <property type="entry name" value="7tm_1"/>
    <property type="match status" value="1"/>
</dbReference>
<dbReference type="FunCoup" id="A0A7M7RBA0">
    <property type="interactions" value="786"/>
</dbReference>
<dbReference type="EnsemblMetazoa" id="XM_775575">
    <property type="protein sequence ID" value="XP_780668"/>
    <property type="gene ID" value="LOC575158"/>
</dbReference>
<dbReference type="Gene3D" id="1.20.1070.10">
    <property type="entry name" value="Rhodopsin 7-helix transmembrane proteins"/>
    <property type="match status" value="1"/>
</dbReference>
<dbReference type="InterPro" id="IPR000276">
    <property type="entry name" value="GPCR_Rhodpsn"/>
</dbReference>
<protein>
    <recommendedName>
        <fullName evidence="11">G-protein coupled receptors family 1 profile domain-containing protein</fullName>
    </recommendedName>
</protein>
<feature type="transmembrane region" description="Helical" evidence="10">
    <location>
        <begin position="64"/>
        <end position="89"/>
    </location>
</feature>
<feature type="transmembrane region" description="Helical" evidence="10">
    <location>
        <begin position="319"/>
        <end position="340"/>
    </location>
</feature>
<organism evidence="12 13">
    <name type="scientific">Strongylocentrotus purpuratus</name>
    <name type="common">Purple sea urchin</name>
    <dbReference type="NCBI Taxonomy" id="7668"/>
    <lineage>
        <taxon>Eukaryota</taxon>
        <taxon>Metazoa</taxon>
        <taxon>Echinodermata</taxon>
        <taxon>Eleutherozoa</taxon>
        <taxon>Echinozoa</taxon>
        <taxon>Echinoidea</taxon>
        <taxon>Euechinoidea</taxon>
        <taxon>Echinacea</taxon>
        <taxon>Camarodonta</taxon>
        <taxon>Echinidea</taxon>
        <taxon>Strongylocentrotidae</taxon>
        <taxon>Strongylocentrotus</taxon>
    </lineage>
</organism>
<proteinExistence type="inferred from homology"/>
<evidence type="ECO:0000256" key="4">
    <source>
        <dbReference type="ARBA" id="ARBA00022989"/>
    </source>
</evidence>
<evidence type="ECO:0000259" key="11">
    <source>
        <dbReference type="PROSITE" id="PS50262"/>
    </source>
</evidence>
<evidence type="ECO:0000313" key="12">
    <source>
        <dbReference type="EnsemblMetazoa" id="XP_780668"/>
    </source>
</evidence>
<dbReference type="KEGG" id="spu:575158"/>
<feature type="domain" description="G-protein coupled receptors family 1 profile" evidence="11">
    <location>
        <begin position="80"/>
        <end position="338"/>
    </location>
</feature>
<dbReference type="InParanoid" id="A0A7M7RBA0"/>
<dbReference type="SUPFAM" id="SSF81321">
    <property type="entry name" value="Family A G protein-coupled receptor-like"/>
    <property type="match status" value="1"/>
</dbReference>
<evidence type="ECO:0000256" key="6">
    <source>
        <dbReference type="ARBA" id="ARBA00023136"/>
    </source>
</evidence>
<evidence type="ECO:0000256" key="9">
    <source>
        <dbReference type="RuleBase" id="RU000688"/>
    </source>
</evidence>
<evidence type="ECO:0000256" key="3">
    <source>
        <dbReference type="ARBA" id="ARBA00022692"/>
    </source>
</evidence>
<feature type="transmembrane region" description="Helical" evidence="10">
    <location>
        <begin position="285"/>
        <end position="307"/>
    </location>
</feature>
<keyword evidence="7 9" id="KW-0675">Receptor</keyword>
<keyword evidence="5 9" id="KW-0297">G-protein coupled receptor</keyword>
<dbReference type="OMA" id="CIWAMAV"/>
<dbReference type="PANTHER" id="PTHR45698:SF1">
    <property type="entry name" value="TRACE AMINE-ASSOCIATED RECEPTOR 13C-LIKE"/>
    <property type="match status" value="1"/>
</dbReference>
<comment type="subcellular location">
    <subcellularLocation>
        <location evidence="1">Membrane</location>
        <topology evidence="1">Multi-pass membrane protein</topology>
    </subcellularLocation>
</comment>
<keyword evidence="4 10" id="KW-1133">Transmembrane helix</keyword>
<comment type="similarity">
    <text evidence="2 9">Belongs to the G-protein coupled receptor 1 family.</text>
</comment>
<dbReference type="PRINTS" id="PR01012">
    <property type="entry name" value="NRPEPTIDEYR"/>
</dbReference>
<evidence type="ECO:0000256" key="5">
    <source>
        <dbReference type="ARBA" id="ARBA00023040"/>
    </source>
</evidence>
<dbReference type="GO" id="GO:0016020">
    <property type="term" value="C:membrane"/>
    <property type="evidence" value="ECO:0007669"/>
    <property type="project" value="UniProtKB-SubCell"/>
</dbReference>
<feature type="transmembrane region" description="Helical" evidence="10">
    <location>
        <begin position="101"/>
        <end position="124"/>
    </location>
</feature>